<dbReference type="Proteomes" id="UP000655208">
    <property type="component" value="Unassembled WGS sequence"/>
</dbReference>
<dbReference type="RefSeq" id="WP_188944637.1">
    <property type="nucleotide sequence ID" value="NZ_BMNA01000015.1"/>
</dbReference>
<proteinExistence type="predicted"/>
<gene>
    <name evidence="3" type="ORF">GCM10011594_40000</name>
</gene>
<keyword evidence="1" id="KW-0175">Coiled coil</keyword>
<keyword evidence="2" id="KW-0472">Membrane</keyword>
<evidence type="ECO:0000313" key="3">
    <source>
        <dbReference type="EMBL" id="GGM15993.1"/>
    </source>
</evidence>
<keyword evidence="4" id="KW-1185">Reference proteome</keyword>
<evidence type="ECO:0000256" key="2">
    <source>
        <dbReference type="SAM" id="Phobius"/>
    </source>
</evidence>
<dbReference type="EMBL" id="BMNA01000015">
    <property type="protein sequence ID" value="GGM15993.1"/>
    <property type="molecule type" value="Genomic_DNA"/>
</dbReference>
<dbReference type="AlphaFoldDB" id="A0A917TAL9"/>
<keyword evidence="2" id="KW-1133">Transmembrane helix</keyword>
<accession>A0A917TAL9</accession>
<evidence type="ECO:0000256" key="1">
    <source>
        <dbReference type="SAM" id="Coils"/>
    </source>
</evidence>
<keyword evidence="2" id="KW-0812">Transmembrane</keyword>
<feature type="transmembrane region" description="Helical" evidence="2">
    <location>
        <begin position="49"/>
        <end position="70"/>
    </location>
</feature>
<reference evidence="3" key="1">
    <citation type="journal article" date="2014" name="Int. J. Syst. Evol. Microbiol.">
        <title>Complete genome sequence of Corynebacterium casei LMG S-19264T (=DSM 44701T), isolated from a smear-ripened cheese.</title>
        <authorList>
            <consortium name="US DOE Joint Genome Institute (JGI-PGF)"/>
            <person name="Walter F."/>
            <person name="Albersmeier A."/>
            <person name="Kalinowski J."/>
            <person name="Ruckert C."/>
        </authorList>
    </citation>
    <scope>NUCLEOTIDE SEQUENCE</scope>
    <source>
        <strain evidence="3">CGMCC 4.7308</strain>
    </source>
</reference>
<feature type="coiled-coil region" evidence="1">
    <location>
        <begin position="12"/>
        <end position="39"/>
    </location>
</feature>
<protein>
    <submittedName>
        <fullName evidence="3">Uncharacterized protein</fullName>
    </submittedName>
</protein>
<name>A0A917TAL9_9ACTN</name>
<comment type="caution">
    <text evidence="3">The sequence shown here is derived from an EMBL/GenBank/DDBJ whole genome shotgun (WGS) entry which is preliminary data.</text>
</comment>
<sequence length="74" mass="8006">MTQNGFWLGAVLATQDARAAKLRRQLRAARREAAAARRAARTERSPYELGWLILGLATGVFALLGSVAVLRGGR</sequence>
<evidence type="ECO:0000313" key="4">
    <source>
        <dbReference type="Proteomes" id="UP000655208"/>
    </source>
</evidence>
<organism evidence="3 4">
    <name type="scientific">Nakamurella endophytica</name>
    <dbReference type="NCBI Taxonomy" id="1748367"/>
    <lineage>
        <taxon>Bacteria</taxon>
        <taxon>Bacillati</taxon>
        <taxon>Actinomycetota</taxon>
        <taxon>Actinomycetes</taxon>
        <taxon>Nakamurellales</taxon>
        <taxon>Nakamurellaceae</taxon>
        <taxon>Nakamurella</taxon>
    </lineage>
</organism>
<reference evidence="3" key="2">
    <citation type="submission" date="2020-09" db="EMBL/GenBank/DDBJ databases">
        <authorList>
            <person name="Sun Q."/>
            <person name="Zhou Y."/>
        </authorList>
    </citation>
    <scope>NUCLEOTIDE SEQUENCE</scope>
    <source>
        <strain evidence="3">CGMCC 4.7308</strain>
    </source>
</reference>